<organism evidence="1 2">
    <name type="scientific">Glarea lozoyensis (strain ATCC 74030 / MF5533)</name>
    <dbReference type="NCBI Taxonomy" id="1104152"/>
    <lineage>
        <taxon>Eukaryota</taxon>
        <taxon>Fungi</taxon>
        <taxon>Dikarya</taxon>
        <taxon>Ascomycota</taxon>
        <taxon>Pezizomycotina</taxon>
        <taxon>Leotiomycetes</taxon>
        <taxon>Helotiales</taxon>
        <taxon>Helotiaceae</taxon>
        <taxon>Glarea</taxon>
    </lineage>
</organism>
<accession>H0EZ27</accession>
<dbReference type="AlphaFoldDB" id="H0EZ27"/>
<reference evidence="1 2" key="1">
    <citation type="journal article" date="2012" name="Eukaryot. Cell">
        <title>Genome sequence of the fungus Glarea lozoyensis: the first genome sequence of a species from the Helotiaceae family.</title>
        <authorList>
            <person name="Youssar L."/>
            <person name="Gruening B.A."/>
            <person name="Erxleben A."/>
            <person name="Guenther S."/>
            <person name="Huettel W."/>
        </authorList>
    </citation>
    <scope>NUCLEOTIDE SEQUENCE [LARGE SCALE GENOMIC DNA]</scope>
    <source>
        <strain evidence="2">ATCC 74030 / MF5533</strain>
    </source>
</reference>
<evidence type="ECO:0000313" key="2">
    <source>
        <dbReference type="Proteomes" id="UP000005446"/>
    </source>
</evidence>
<protein>
    <submittedName>
        <fullName evidence="1">Uncharacterized protein</fullName>
    </submittedName>
</protein>
<dbReference type="InParanoid" id="H0EZ27"/>
<sequence length="33" mass="3844">MYGGDTYRLMAGDWDEDIENPGSKRMQFPARVH</sequence>
<proteinExistence type="predicted"/>
<dbReference type="EMBL" id="AGUE01000266">
    <property type="protein sequence ID" value="EHK96235.1"/>
    <property type="molecule type" value="Genomic_DNA"/>
</dbReference>
<evidence type="ECO:0000313" key="1">
    <source>
        <dbReference type="EMBL" id="EHK96235.1"/>
    </source>
</evidence>
<name>H0EZ27_GLAL7</name>
<comment type="caution">
    <text evidence="1">The sequence shown here is derived from an EMBL/GenBank/DDBJ whole genome shotgun (WGS) entry which is preliminary data.</text>
</comment>
<dbReference type="HOGENOM" id="CLU_3384894_0_0_1"/>
<gene>
    <name evidence="1" type="ORF">M7I_8089</name>
</gene>
<keyword evidence="2" id="KW-1185">Reference proteome</keyword>
<dbReference type="Proteomes" id="UP000005446">
    <property type="component" value="Unassembled WGS sequence"/>
</dbReference>